<keyword evidence="5" id="KW-0574">Periplasm</keyword>
<evidence type="ECO:0000256" key="6">
    <source>
        <dbReference type="ARBA" id="ARBA00023143"/>
    </source>
</evidence>
<gene>
    <name evidence="8" type="primary">flgI</name>
    <name evidence="9" type="ORF">SAMN06297382_0758</name>
</gene>
<dbReference type="OrthoDB" id="9786431at2"/>
<dbReference type="PANTHER" id="PTHR30381:SF0">
    <property type="entry name" value="FLAGELLAR P-RING PROTEIN"/>
    <property type="match status" value="1"/>
</dbReference>
<dbReference type="InterPro" id="IPR001782">
    <property type="entry name" value="Flag_FlgI"/>
</dbReference>
<comment type="subunit">
    <text evidence="8">The basal body constitutes a major portion of the flagellar organelle and consists of four rings (L,P,S, and M) mounted on a central rod.</text>
</comment>
<proteinExistence type="inferred from homology"/>
<protein>
    <recommendedName>
        <fullName evidence="3 8">Flagellar P-ring protein</fullName>
    </recommendedName>
    <alternativeName>
        <fullName evidence="7 8">Basal body P-ring protein</fullName>
    </alternativeName>
</protein>
<evidence type="ECO:0000256" key="4">
    <source>
        <dbReference type="ARBA" id="ARBA00022729"/>
    </source>
</evidence>
<dbReference type="NCBIfam" id="NF003676">
    <property type="entry name" value="PRK05303.1"/>
    <property type="match status" value="1"/>
</dbReference>
<evidence type="ECO:0000313" key="10">
    <source>
        <dbReference type="Proteomes" id="UP000198346"/>
    </source>
</evidence>
<dbReference type="EMBL" id="FZQA01000001">
    <property type="protein sequence ID" value="SNT68257.1"/>
    <property type="molecule type" value="Genomic_DNA"/>
</dbReference>
<keyword evidence="4 8" id="KW-0732">Signal</keyword>
<keyword evidence="6 8" id="KW-0975">Bacterial flagellum</keyword>
<evidence type="ECO:0000313" key="9">
    <source>
        <dbReference type="EMBL" id="SNT68257.1"/>
    </source>
</evidence>
<keyword evidence="9" id="KW-0966">Cell projection</keyword>
<dbReference type="GO" id="GO:0009428">
    <property type="term" value="C:bacterial-type flagellum basal body, distal rod, P ring"/>
    <property type="evidence" value="ECO:0007669"/>
    <property type="project" value="InterPro"/>
</dbReference>
<comment type="subcellular location">
    <subcellularLocation>
        <location evidence="2 8">Bacterial flagellum basal body</location>
    </subcellularLocation>
</comment>
<keyword evidence="9" id="KW-0282">Flagellum</keyword>
<evidence type="ECO:0000256" key="3">
    <source>
        <dbReference type="ARBA" id="ARBA00019515"/>
    </source>
</evidence>
<dbReference type="GO" id="GO:0071973">
    <property type="term" value="P:bacterial-type flagellum-dependent cell motility"/>
    <property type="evidence" value="ECO:0007669"/>
    <property type="project" value="InterPro"/>
</dbReference>
<reference evidence="9 10" key="1">
    <citation type="submission" date="2017-07" db="EMBL/GenBank/DDBJ databases">
        <authorList>
            <person name="Sun Z.S."/>
            <person name="Albrecht U."/>
            <person name="Echele G."/>
            <person name="Lee C.C."/>
        </authorList>
    </citation>
    <scope>NUCLEOTIDE SEQUENCE [LARGE SCALE GENOMIC DNA]</scope>
    <source>
        <strain evidence="9 10">CGMCC 1.12710</strain>
    </source>
</reference>
<dbReference type="HAMAP" id="MF_00416">
    <property type="entry name" value="FlgI"/>
    <property type="match status" value="1"/>
</dbReference>
<dbReference type="RefSeq" id="WP_089411213.1">
    <property type="nucleotide sequence ID" value="NZ_FZQA01000001.1"/>
</dbReference>
<keyword evidence="9" id="KW-0969">Cilium</keyword>
<dbReference type="AlphaFoldDB" id="A0A239PKV0"/>
<evidence type="ECO:0000256" key="7">
    <source>
        <dbReference type="ARBA" id="ARBA00032344"/>
    </source>
</evidence>
<dbReference type="GO" id="GO:0030288">
    <property type="term" value="C:outer membrane-bounded periplasmic space"/>
    <property type="evidence" value="ECO:0007669"/>
    <property type="project" value="InterPro"/>
</dbReference>
<sequence length="367" mass="38011" precursor="true">MKRLLLLLALVAAAFAAPARAEVRLKDLVEIEGVRGNDLVGYGLVVGLNGTGDGLRNSPYTEEALSSLLERLGVNVQGENFRPKNVAAVLVTATLPAFARAGMTIDVNVSAIGDATDLRGGTLIMTPLNAADGKIYAVAQGPVIVSGFAAAGEAASVTEGVPTAGVIPNGARVEQALPFDLADMKSLKLSLRAPDFTTAARIETAINAALGGPVARMLDSTAVELAVAEQFPSPAHMLSAIENIEVAPAQKARVVVDQRSGTIVLGADVRISRVAVAQGNLSIRISETPQVSQPNPFSQNGDTVVVPRTDISVSEPADRKVALIEENVTLSDLVAGLNSLGVSPREMIDILKSIKAAGALHAELVIQ</sequence>
<keyword evidence="10" id="KW-1185">Reference proteome</keyword>
<organism evidence="9 10">
    <name type="scientific">Amphiplicatus metriothermophilus</name>
    <dbReference type="NCBI Taxonomy" id="1519374"/>
    <lineage>
        <taxon>Bacteria</taxon>
        <taxon>Pseudomonadati</taxon>
        <taxon>Pseudomonadota</taxon>
        <taxon>Alphaproteobacteria</taxon>
        <taxon>Parvularculales</taxon>
        <taxon>Parvularculaceae</taxon>
        <taxon>Amphiplicatus</taxon>
    </lineage>
</organism>
<evidence type="ECO:0000256" key="1">
    <source>
        <dbReference type="ARBA" id="ARBA00002591"/>
    </source>
</evidence>
<accession>A0A239PKV0</accession>
<feature type="signal peptide" evidence="8">
    <location>
        <begin position="1"/>
        <end position="21"/>
    </location>
</feature>
<dbReference type="PANTHER" id="PTHR30381">
    <property type="entry name" value="FLAGELLAR P-RING PERIPLASMIC PROTEIN FLGI"/>
    <property type="match status" value="1"/>
</dbReference>
<feature type="chain" id="PRO_5013410146" description="Flagellar P-ring protein" evidence="8">
    <location>
        <begin position="22"/>
        <end position="367"/>
    </location>
</feature>
<comment type="function">
    <text evidence="1 8">Assembles around the rod to form the L-ring and probably protects the motor/basal body from shearing forces during rotation.</text>
</comment>
<dbReference type="Pfam" id="PF02119">
    <property type="entry name" value="FlgI"/>
    <property type="match status" value="1"/>
</dbReference>
<dbReference type="Proteomes" id="UP000198346">
    <property type="component" value="Unassembled WGS sequence"/>
</dbReference>
<comment type="similarity">
    <text evidence="8">Belongs to the FlgI family.</text>
</comment>
<dbReference type="GO" id="GO:0005198">
    <property type="term" value="F:structural molecule activity"/>
    <property type="evidence" value="ECO:0007669"/>
    <property type="project" value="InterPro"/>
</dbReference>
<evidence type="ECO:0000256" key="8">
    <source>
        <dbReference type="HAMAP-Rule" id="MF_00416"/>
    </source>
</evidence>
<evidence type="ECO:0000256" key="5">
    <source>
        <dbReference type="ARBA" id="ARBA00022764"/>
    </source>
</evidence>
<name>A0A239PKV0_9PROT</name>
<evidence type="ECO:0000256" key="2">
    <source>
        <dbReference type="ARBA" id="ARBA00004117"/>
    </source>
</evidence>
<dbReference type="PRINTS" id="PR01010">
    <property type="entry name" value="FLGPRINGFLGI"/>
</dbReference>